<keyword evidence="1" id="KW-0677">Repeat</keyword>
<proteinExistence type="predicted"/>
<dbReference type="Gene3D" id="1.25.40.20">
    <property type="entry name" value="Ankyrin repeat-containing domain"/>
    <property type="match status" value="1"/>
</dbReference>
<dbReference type="SUPFAM" id="SSF48403">
    <property type="entry name" value="Ankyrin repeat"/>
    <property type="match status" value="1"/>
</dbReference>
<reference evidence="4" key="1">
    <citation type="submission" date="2023-03" db="UniProtKB">
        <authorList>
            <consortium name="EnsemblPlants"/>
        </authorList>
    </citation>
    <scope>IDENTIFICATION</scope>
</reference>
<evidence type="ECO:0000256" key="3">
    <source>
        <dbReference type="PROSITE-ProRule" id="PRU00023"/>
    </source>
</evidence>
<dbReference type="PROSITE" id="PS50088">
    <property type="entry name" value="ANK_REPEAT"/>
    <property type="match status" value="2"/>
</dbReference>
<dbReference type="GO" id="GO:0005886">
    <property type="term" value="C:plasma membrane"/>
    <property type="evidence" value="ECO:0007669"/>
    <property type="project" value="TreeGrafter"/>
</dbReference>
<accession>A0A9I9DZ22</accession>
<feature type="repeat" description="ANK" evidence="3">
    <location>
        <begin position="135"/>
        <end position="157"/>
    </location>
</feature>
<evidence type="ECO:0000256" key="1">
    <source>
        <dbReference type="ARBA" id="ARBA00022737"/>
    </source>
</evidence>
<dbReference type="PANTHER" id="PTHR24186">
    <property type="entry name" value="PROTEIN PHOSPHATASE 1 REGULATORY SUBUNIT"/>
    <property type="match status" value="1"/>
</dbReference>
<evidence type="ECO:0000313" key="4">
    <source>
        <dbReference type="EnsemblPlants" id="MELO3C025825.2.1"/>
    </source>
</evidence>
<dbReference type="InterPro" id="IPR036770">
    <property type="entry name" value="Ankyrin_rpt-contain_sf"/>
</dbReference>
<sequence>MEDNHQEITQLFNSSDAQNSQVIISMSIVEEDITKLYEASKIGCVQTLKTLIQQHPYLIQKALIYTIETPLLHVSVSHGHLEFTQLLLDHNPQLAAEVDVFRRTPLHIACANGDIEIVRALLEKNTSACLVEDRNGFIPLHYAATSGNIEMMELLINARPQSVLMKLNNGKTVLHLCVEGNHLEGLKLLIALTLLFEDFLNTVDDVGNTILDLSLMLQRIEVHGRFQTHEHCMFLYTETFAYFLAIESQLLKQMVGYLLTIPEVKTRTSMTNFSPSNDRKKRLQSQKITKIESLQRQRRESISLWTTK</sequence>
<dbReference type="InterPro" id="IPR002110">
    <property type="entry name" value="Ankyrin_rpt"/>
</dbReference>
<dbReference type="Pfam" id="PF12796">
    <property type="entry name" value="Ank_2"/>
    <property type="match status" value="1"/>
</dbReference>
<name>A0A9I9DZ22_CUCME</name>
<evidence type="ECO:0000256" key="2">
    <source>
        <dbReference type="ARBA" id="ARBA00023043"/>
    </source>
</evidence>
<evidence type="ECO:0008006" key="5">
    <source>
        <dbReference type="Google" id="ProtNLM"/>
    </source>
</evidence>
<protein>
    <recommendedName>
        <fullName evidence="5">Ankyrin repeat-containing protein</fullName>
    </recommendedName>
</protein>
<dbReference type="AlphaFoldDB" id="A0A9I9DZ22"/>
<dbReference type="PANTHER" id="PTHR24186:SF37">
    <property type="entry name" value="PGG DOMAIN-CONTAINING PROTEIN"/>
    <property type="match status" value="1"/>
</dbReference>
<organism evidence="4">
    <name type="scientific">Cucumis melo</name>
    <name type="common">Muskmelon</name>
    <dbReference type="NCBI Taxonomy" id="3656"/>
    <lineage>
        <taxon>Eukaryota</taxon>
        <taxon>Viridiplantae</taxon>
        <taxon>Streptophyta</taxon>
        <taxon>Embryophyta</taxon>
        <taxon>Tracheophyta</taxon>
        <taxon>Spermatophyta</taxon>
        <taxon>Magnoliopsida</taxon>
        <taxon>eudicotyledons</taxon>
        <taxon>Gunneridae</taxon>
        <taxon>Pentapetalae</taxon>
        <taxon>rosids</taxon>
        <taxon>fabids</taxon>
        <taxon>Cucurbitales</taxon>
        <taxon>Cucurbitaceae</taxon>
        <taxon>Benincaseae</taxon>
        <taxon>Cucumis</taxon>
    </lineage>
</organism>
<dbReference type="PROSITE" id="PS50297">
    <property type="entry name" value="ANK_REP_REGION"/>
    <property type="match status" value="2"/>
</dbReference>
<dbReference type="Gramene" id="MELO3C025825.2.1">
    <property type="protein sequence ID" value="MELO3C025825.2.1"/>
    <property type="gene ID" value="MELO3C025825.2"/>
</dbReference>
<feature type="repeat" description="ANK" evidence="3">
    <location>
        <begin position="101"/>
        <end position="133"/>
    </location>
</feature>
<dbReference type="SMART" id="SM00248">
    <property type="entry name" value="ANK"/>
    <property type="match status" value="4"/>
</dbReference>
<dbReference type="EnsemblPlants" id="MELO3C025825.2.1">
    <property type="protein sequence ID" value="MELO3C025825.2.1"/>
    <property type="gene ID" value="MELO3C025825.2"/>
</dbReference>
<keyword evidence="2 3" id="KW-0040">ANK repeat</keyword>